<dbReference type="InterPro" id="IPR043502">
    <property type="entry name" value="DNA/RNA_pol_sf"/>
</dbReference>
<dbReference type="InterPro" id="IPR021109">
    <property type="entry name" value="Peptidase_aspartic_dom_sf"/>
</dbReference>
<sequence>MIRNVTQSSDGNCSSWLTKYTEKEMSTFQKEDPDYSFLHKWMNAGETPDRDKCASFSPVSDLIPILISCRDTAYSGHFAHTAILFRYIVIDFDIDILFKESKMQKGNKEQEKDLSPLSPVRETKIVEVMSELTSEQSTSTAVMTPMMKTEKMDSRRQSSCVIQIDRVRSATIKVPISINGQVTKAVLDTGAEVTVLNSSLYFGIPEEKRPILKKATRNLVVAEAGKSMETHGIAMMNVKLGNHEFSWDMYIAPIGDSILLGCDIVDELDITINSKKGIHVDGKWIECYTERKVDDKIARVVLTENVTVPANSEKILFGGSYNTDAIDTRYTMLKSVVEDNRKIMVTQILVDPFEKVIPFRLVNMEDHPVQLNLKMNINLTDEPVRIPDEWNSTIRNCKAENSWEMNDKCRNEAEIPALPDHLKDLLKLDRVQQRYSVTKREILAVVTFMQQFRHYLIRRKFLLRTDHGSLRWIFAFKDPQGQLARWIESLSQYNFDIQHRPGTKHSNADAMSRNSNENDLCIHLKEGNLDSSCAECIEWKQEWSEFRKKVDNVKNLTDKPMIRNVTQSSDGNCSSWLTKYTEKEMSTFQKEDPDYSFLHKWMNAGETPDRDKCASFSPVLDLIPILISCRDTAYSGHFGIKKIRSSVCVVNSRK</sequence>
<keyword evidence="4" id="KW-0255">Endonuclease</keyword>
<evidence type="ECO:0000313" key="8">
    <source>
        <dbReference type="EMBL" id="CAG2257180.1"/>
    </source>
</evidence>
<dbReference type="Pfam" id="PF00077">
    <property type="entry name" value="RVP"/>
    <property type="match status" value="1"/>
</dbReference>
<dbReference type="Proteomes" id="UP000683360">
    <property type="component" value="Unassembled WGS sequence"/>
</dbReference>
<dbReference type="CDD" id="cd00303">
    <property type="entry name" value="retropepsin_like"/>
    <property type="match status" value="1"/>
</dbReference>
<dbReference type="PANTHER" id="PTHR37984">
    <property type="entry name" value="PROTEIN CBG26694"/>
    <property type="match status" value="1"/>
</dbReference>
<dbReference type="OrthoDB" id="6761877at2759"/>
<evidence type="ECO:0000256" key="2">
    <source>
        <dbReference type="ARBA" id="ARBA00022695"/>
    </source>
</evidence>
<dbReference type="GO" id="GO:0006508">
    <property type="term" value="P:proteolysis"/>
    <property type="evidence" value="ECO:0007669"/>
    <property type="project" value="InterPro"/>
</dbReference>
<evidence type="ECO:0000256" key="3">
    <source>
        <dbReference type="ARBA" id="ARBA00022722"/>
    </source>
</evidence>
<dbReference type="SUPFAM" id="SSF56672">
    <property type="entry name" value="DNA/RNA polymerases"/>
    <property type="match status" value="1"/>
</dbReference>
<proteinExistence type="predicted"/>
<comment type="caution">
    <text evidence="8">The sequence shown here is derived from an EMBL/GenBank/DDBJ whole genome shotgun (WGS) entry which is preliminary data.</text>
</comment>
<keyword evidence="3" id="KW-0540">Nuclease</keyword>
<dbReference type="PANTHER" id="PTHR37984:SF5">
    <property type="entry name" value="PROTEIN NYNRIN-LIKE"/>
    <property type="match status" value="1"/>
</dbReference>
<dbReference type="GO" id="GO:0003964">
    <property type="term" value="F:RNA-directed DNA polymerase activity"/>
    <property type="evidence" value="ECO:0007669"/>
    <property type="project" value="UniProtKB-KW"/>
</dbReference>
<keyword evidence="9" id="KW-1185">Reference proteome</keyword>
<dbReference type="InterPro" id="IPR050951">
    <property type="entry name" value="Retrovirus_Pol_polyprotein"/>
</dbReference>
<protein>
    <recommendedName>
        <fullName evidence="7">Peptidase A2 domain-containing protein</fullName>
    </recommendedName>
</protein>
<dbReference type="AlphaFoldDB" id="A0A8S3VKE1"/>
<dbReference type="CDD" id="cd09274">
    <property type="entry name" value="RNase_HI_RT_Ty3"/>
    <property type="match status" value="1"/>
</dbReference>
<dbReference type="InterPro" id="IPR018061">
    <property type="entry name" value="Retropepsins"/>
</dbReference>
<evidence type="ECO:0000256" key="6">
    <source>
        <dbReference type="ARBA" id="ARBA00022918"/>
    </source>
</evidence>
<accession>A0A8S3VKE1</accession>
<dbReference type="GO" id="GO:0004519">
    <property type="term" value="F:endonuclease activity"/>
    <property type="evidence" value="ECO:0007669"/>
    <property type="project" value="UniProtKB-KW"/>
</dbReference>
<keyword evidence="6" id="KW-0695">RNA-directed DNA polymerase</keyword>
<dbReference type="Gene3D" id="2.40.70.10">
    <property type="entry name" value="Acid Proteases"/>
    <property type="match status" value="1"/>
</dbReference>
<dbReference type="InterPro" id="IPR041373">
    <property type="entry name" value="RT_RNaseH"/>
</dbReference>
<dbReference type="SUPFAM" id="SSF50630">
    <property type="entry name" value="Acid proteases"/>
    <property type="match status" value="1"/>
</dbReference>
<keyword evidence="1" id="KW-0808">Transferase</keyword>
<dbReference type="InterPro" id="IPR001969">
    <property type="entry name" value="Aspartic_peptidase_AS"/>
</dbReference>
<feature type="domain" description="Peptidase A2" evidence="7">
    <location>
        <begin position="183"/>
        <end position="264"/>
    </location>
</feature>
<dbReference type="GO" id="GO:0004190">
    <property type="term" value="F:aspartic-type endopeptidase activity"/>
    <property type="evidence" value="ECO:0007669"/>
    <property type="project" value="InterPro"/>
</dbReference>
<evidence type="ECO:0000259" key="7">
    <source>
        <dbReference type="PROSITE" id="PS50175"/>
    </source>
</evidence>
<dbReference type="EMBL" id="CAJPWZ010003321">
    <property type="protein sequence ID" value="CAG2257180.1"/>
    <property type="molecule type" value="Genomic_DNA"/>
</dbReference>
<keyword evidence="2" id="KW-0548">Nucleotidyltransferase</keyword>
<keyword evidence="5" id="KW-0378">Hydrolase</keyword>
<dbReference type="Pfam" id="PF17917">
    <property type="entry name" value="RT_RNaseH"/>
    <property type="match status" value="1"/>
</dbReference>
<name>A0A8S3VKE1_MYTED</name>
<evidence type="ECO:0000256" key="5">
    <source>
        <dbReference type="ARBA" id="ARBA00022801"/>
    </source>
</evidence>
<evidence type="ECO:0000256" key="4">
    <source>
        <dbReference type="ARBA" id="ARBA00022759"/>
    </source>
</evidence>
<reference evidence="8" key="1">
    <citation type="submission" date="2021-03" db="EMBL/GenBank/DDBJ databases">
        <authorList>
            <person name="Bekaert M."/>
        </authorList>
    </citation>
    <scope>NUCLEOTIDE SEQUENCE</scope>
</reference>
<organism evidence="8 9">
    <name type="scientific">Mytilus edulis</name>
    <name type="common">Blue mussel</name>
    <dbReference type="NCBI Taxonomy" id="6550"/>
    <lineage>
        <taxon>Eukaryota</taxon>
        <taxon>Metazoa</taxon>
        <taxon>Spiralia</taxon>
        <taxon>Lophotrochozoa</taxon>
        <taxon>Mollusca</taxon>
        <taxon>Bivalvia</taxon>
        <taxon>Autobranchia</taxon>
        <taxon>Pteriomorphia</taxon>
        <taxon>Mytilida</taxon>
        <taxon>Mytiloidea</taxon>
        <taxon>Mytilidae</taxon>
        <taxon>Mytilinae</taxon>
        <taxon>Mytilus</taxon>
    </lineage>
</organism>
<gene>
    <name evidence="8" type="ORF">MEDL_68501</name>
</gene>
<dbReference type="PROSITE" id="PS50175">
    <property type="entry name" value="ASP_PROT_RETROV"/>
    <property type="match status" value="1"/>
</dbReference>
<evidence type="ECO:0000256" key="1">
    <source>
        <dbReference type="ARBA" id="ARBA00022679"/>
    </source>
</evidence>
<evidence type="ECO:0000313" key="9">
    <source>
        <dbReference type="Proteomes" id="UP000683360"/>
    </source>
</evidence>
<dbReference type="InterPro" id="IPR001995">
    <property type="entry name" value="Peptidase_A2_cat"/>
</dbReference>
<dbReference type="PROSITE" id="PS00141">
    <property type="entry name" value="ASP_PROTEASE"/>
    <property type="match status" value="1"/>
</dbReference>